<keyword evidence="1" id="KW-0732">Signal</keyword>
<comment type="caution">
    <text evidence="2">The sequence shown here is derived from an EMBL/GenBank/DDBJ whole genome shotgun (WGS) entry which is preliminary data.</text>
</comment>
<organism evidence="2 3">
    <name type="scientific">Zhongshania guokunii</name>
    <dbReference type="NCBI Taxonomy" id="641783"/>
    <lineage>
        <taxon>Bacteria</taxon>
        <taxon>Pseudomonadati</taxon>
        <taxon>Pseudomonadota</taxon>
        <taxon>Gammaproteobacteria</taxon>
        <taxon>Cellvibrionales</taxon>
        <taxon>Spongiibacteraceae</taxon>
        <taxon>Zhongshania</taxon>
    </lineage>
</organism>
<dbReference type="PROSITE" id="PS51257">
    <property type="entry name" value="PROKAR_LIPOPROTEIN"/>
    <property type="match status" value="1"/>
</dbReference>
<reference evidence="2 3" key="1">
    <citation type="journal article" date="2011" name="Int. J. Syst. Evol. Microbiol.">
        <title>Zhongshania antarctica gen. nov., sp. nov. and Zhongshania guokunii sp. nov., gammaproteobacteria respectively isolated from coastal attached (fast) ice and surface seawater of the Antarctic.</title>
        <authorList>
            <person name="Li H.J."/>
            <person name="Zhang X.Y."/>
            <person name="Chen C.X."/>
            <person name="Zhang Y.J."/>
            <person name="Gao Z.M."/>
            <person name="Yu Y."/>
            <person name="Chen X.L."/>
            <person name="Chen B."/>
            <person name="Zhang Y.Z."/>
        </authorList>
    </citation>
    <scope>NUCLEOTIDE SEQUENCE [LARGE SCALE GENOMIC DNA]</scope>
    <source>
        <strain evidence="2 3">ZS6-22T</strain>
    </source>
</reference>
<proteinExistence type="predicted"/>
<evidence type="ECO:0000256" key="1">
    <source>
        <dbReference type="SAM" id="SignalP"/>
    </source>
</evidence>
<dbReference type="RefSeq" id="WP_368381816.1">
    <property type="nucleotide sequence ID" value="NZ_JBFRYA010000009.1"/>
</dbReference>
<dbReference type="Proteomes" id="UP001557485">
    <property type="component" value="Unassembled WGS sequence"/>
</dbReference>
<dbReference type="EMBL" id="JBFRYA010000009">
    <property type="protein sequence ID" value="MEX1669550.1"/>
    <property type="molecule type" value="Genomic_DNA"/>
</dbReference>
<feature type="signal peptide" evidence="1">
    <location>
        <begin position="1"/>
        <end position="21"/>
    </location>
</feature>
<evidence type="ECO:0000313" key="2">
    <source>
        <dbReference type="EMBL" id="MEX1669550.1"/>
    </source>
</evidence>
<keyword evidence="3" id="KW-1185">Reference proteome</keyword>
<evidence type="ECO:0000313" key="3">
    <source>
        <dbReference type="Proteomes" id="UP001557485"/>
    </source>
</evidence>
<protein>
    <submittedName>
        <fullName evidence="2">Uncharacterized protein</fullName>
    </submittedName>
</protein>
<accession>A0ABV3U742</accession>
<name>A0ABV3U742_9GAMM</name>
<gene>
    <name evidence="2" type="ORF">AB4876_11560</name>
</gene>
<sequence>MKTKFLSISLAIAASLLVACGGGSDARSPDRANPRLDPTSLRIDFPSGTNKFAGLGNSKASEGLPVRMVALQTDGVQKNLGPELNVTEGTTWSIEVHDPEYAGLADGVRLTSAGKVKDIISTALLPEPSGQIKLLLTGTYIFEGESKEVSEYFYIVPPTRKGAPEIKGPELILIDPLNADATATASYQLLQALQGLTQTENRTAEAQFCANKGFFNFAEYSSDQTAAAATITNPFNSINNTESTTVIISAIAPGSDCELLYDDDTTNDPATFNVKTIIIQPAAVKSVDVCVVVNPAGQTCNGNGDLDQTVTPLASCKGLDNGTTPITEATVPAGEVLQMVAKLHYENPLNVNQAFDRYQCRGAGVLSWSGTPTDIYSTNLSATDGSATLIGQAAYNAIRNNTAKNNSLVTASYKNSGTSTITGNLKLNLTDADVDSITIKPINKDGSLATVNANDTYTIEYGILQEDQDFVAFCKYADPAIPEARCGDSTVKWTVSAPTILKVNPVQDSMTTASPTTPANPIFGSSGLTATYKESLADSVTVKVIDDRLVALYLLQQQDDPSQAPIVDEFSCLGSGNYSADASQENGFDFSATPGSRRFYAHALLKSAVDAGADPATVDPADLSILRPVTDLEAVIFTADVGYYDSTNKTCVIAPITEGVGLPEDSIPTDTPLDAALIPLADALGSGVPAETLNTLPLQLTSAGKPAEFSASDNGLLVTQGDARIATMCIRVFVDADKNLMYTAAKPAEGGNPAVEADPLSENGASVLIQPAGTIALRDQAGSACQIFDPLLSANDDLSNQLLLPALFNLGYYGDPAISNLPVGDALNQIPVDALLDAILTGDFSAIPGADQLPVPIPSDLDGVQAIVGDLITALSNGGGEGLPTDDVIAAITDLVAMIPGAEEINPEDLASALEGLNPEDLAATLAGALATVAEQTGLPLDLAPDLTALNGVLDTLGLGDILSGLELPL</sequence>
<feature type="chain" id="PRO_5046200497" evidence="1">
    <location>
        <begin position="22"/>
        <end position="970"/>
    </location>
</feature>